<evidence type="ECO:0000256" key="1">
    <source>
        <dbReference type="SAM" id="MobiDB-lite"/>
    </source>
</evidence>
<dbReference type="RefSeq" id="WP_219904826.1">
    <property type="nucleotide sequence ID" value="NZ_PVTM01000009.1"/>
</dbReference>
<comment type="caution">
    <text evidence="2">The sequence shown here is derived from an EMBL/GenBank/DDBJ whole genome shotgun (WGS) entry which is preliminary data.</text>
</comment>
<evidence type="ECO:0000313" key="2">
    <source>
        <dbReference type="EMBL" id="PRY71062.1"/>
    </source>
</evidence>
<evidence type="ECO:0000313" key="3">
    <source>
        <dbReference type="Proteomes" id="UP000239896"/>
    </source>
</evidence>
<feature type="compositionally biased region" description="Gly residues" evidence="1">
    <location>
        <begin position="27"/>
        <end position="48"/>
    </location>
</feature>
<dbReference type="EMBL" id="PVTM01000009">
    <property type="protein sequence ID" value="PRY71062.1"/>
    <property type="molecule type" value="Genomic_DNA"/>
</dbReference>
<sequence>DAHSQDFDASTQGLLALVRGHFASGGDPSGGDPSGGDPSGGDPSGGGEPAPKGGRKGKAKG</sequence>
<protein>
    <submittedName>
        <fullName evidence="2">Uncharacterized protein</fullName>
    </submittedName>
</protein>
<feature type="non-terminal residue" evidence="2">
    <location>
        <position position="1"/>
    </location>
</feature>
<feature type="region of interest" description="Disordered" evidence="1">
    <location>
        <begin position="19"/>
        <end position="61"/>
    </location>
</feature>
<organism evidence="2 3">
    <name type="scientific">Halomonas ventosae</name>
    <dbReference type="NCBI Taxonomy" id="229007"/>
    <lineage>
        <taxon>Bacteria</taxon>
        <taxon>Pseudomonadati</taxon>
        <taxon>Pseudomonadota</taxon>
        <taxon>Gammaproteobacteria</taxon>
        <taxon>Oceanospirillales</taxon>
        <taxon>Halomonadaceae</taxon>
        <taxon>Halomonas</taxon>
    </lineage>
</organism>
<dbReference type="AlphaFoldDB" id="A0A2T0VLE3"/>
<keyword evidence="3" id="KW-1185">Reference proteome</keyword>
<reference evidence="2 3" key="1">
    <citation type="submission" date="2018-03" db="EMBL/GenBank/DDBJ databases">
        <title>Comparative analysis of microorganisms from saline springs in Andes Mountain Range, Colombia.</title>
        <authorList>
            <person name="Rubin E."/>
        </authorList>
    </citation>
    <scope>NUCLEOTIDE SEQUENCE [LARGE SCALE GENOMIC DNA]</scope>
    <source>
        <strain evidence="2 3">USBA 854</strain>
    </source>
</reference>
<proteinExistence type="predicted"/>
<dbReference type="Proteomes" id="UP000239896">
    <property type="component" value="Unassembled WGS sequence"/>
</dbReference>
<name>A0A2T0VLE3_9GAMM</name>
<gene>
    <name evidence="2" type="ORF">BCL64_1091</name>
</gene>
<accession>A0A2T0VLE3</accession>